<keyword evidence="6 7" id="KW-0949">S-adenosyl-L-methionine</keyword>
<dbReference type="Pfam" id="PF01795">
    <property type="entry name" value="Methyltransf_5"/>
    <property type="match status" value="1"/>
</dbReference>
<dbReference type="GO" id="GO:0070475">
    <property type="term" value="P:rRNA base methylation"/>
    <property type="evidence" value="ECO:0007669"/>
    <property type="project" value="UniProtKB-UniRule"/>
</dbReference>
<dbReference type="PANTHER" id="PTHR11265:SF0">
    <property type="entry name" value="12S RRNA N4-METHYLCYTIDINE METHYLTRANSFERASE"/>
    <property type="match status" value="1"/>
</dbReference>
<keyword evidence="3 7" id="KW-0698">rRNA processing</keyword>
<keyword evidence="4 7" id="KW-0489">Methyltransferase</keyword>
<comment type="catalytic activity">
    <reaction evidence="7">
        <text>cytidine(1402) in 16S rRNA + S-adenosyl-L-methionine = N(4)-methylcytidine(1402) in 16S rRNA + S-adenosyl-L-homocysteine + H(+)</text>
        <dbReference type="Rhea" id="RHEA:42928"/>
        <dbReference type="Rhea" id="RHEA-COMP:10286"/>
        <dbReference type="Rhea" id="RHEA-COMP:10287"/>
        <dbReference type="ChEBI" id="CHEBI:15378"/>
        <dbReference type="ChEBI" id="CHEBI:57856"/>
        <dbReference type="ChEBI" id="CHEBI:59789"/>
        <dbReference type="ChEBI" id="CHEBI:74506"/>
        <dbReference type="ChEBI" id="CHEBI:82748"/>
        <dbReference type="EC" id="2.1.1.199"/>
    </reaction>
</comment>
<gene>
    <name evidence="7" type="primary">rsmH</name>
    <name evidence="8" type="ORF">C4B25_04005</name>
</gene>
<evidence type="ECO:0000256" key="3">
    <source>
        <dbReference type="ARBA" id="ARBA00022552"/>
    </source>
</evidence>
<keyword evidence="9" id="KW-1185">Reference proteome</keyword>
<reference evidence="8 9" key="1">
    <citation type="submission" date="2018-02" db="EMBL/GenBank/DDBJ databases">
        <title>Mycoplasma marinum and Mycoplasma todarodis sp. nov., moderately halophilic and psychrotolerant mycoplasmas isolated from cephalopods.</title>
        <authorList>
            <person name="Viver T."/>
        </authorList>
    </citation>
    <scope>NUCLEOTIDE SEQUENCE [LARGE SCALE GENOMIC DNA]</scope>
    <source>
        <strain evidence="8 9">5H</strain>
    </source>
</reference>
<dbReference type="EMBL" id="PSZP01000041">
    <property type="protein sequence ID" value="TCG10495.1"/>
    <property type="molecule type" value="Genomic_DNA"/>
</dbReference>
<evidence type="ECO:0000313" key="9">
    <source>
        <dbReference type="Proteomes" id="UP000291072"/>
    </source>
</evidence>
<dbReference type="AlphaFoldDB" id="A0A4R0XNG3"/>
<feature type="binding site" evidence="7">
    <location>
        <position position="52"/>
    </location>
    <ligand>
        <name>S-adenosyl-L-methionine</name>
        <dbReference type="ChEBI" id="CHEBI:59789"/>
    </ligand>
</feature>
<dbReference type="InterPro" id="IPR002903">
    <property type="entry name" value="RsmH"/>
</dbReference>
<dbReference type="NCBIfam" id="TIGR00006">
    <property type="entry name" value="16S rRNA (cytosine(1402)-N(4))-methyltransferase RsmH"/>
    <property type="match status" value="1"/>
</dbReference>
<dbReference type="SUPFAM" id="SSF81799">
    <property type="entry name" value="Putative methyltransferase TM0872, insert domain"/>
    <property type="match status" value="1"/>
</dbReference>
<dbReference type="HAMAP" id="MF_01007">
    <property type="entry name" value="16SrRNA_methyltr_H"/>
    <property type="match status" value="1"/>
</dbReference>
<sequence>MMEKHIPVMLDDCLEHLELKDNGTYVDLTLGRGGHSSEILKRIPNGKLVAFDKDTQAIKESGDRLSQISNNFNLIHSDNRYFKNELEKIGITSVDGILLDLGVSSPQLDDALRGFSYNKEARLDMRMDQTQDLDAHFIINNWSEEELVRIFYENADVKLPKRVAKAVVENRPIDTTLELVDIIRNSLPAKIVRQKNPAKAVFQAVRIAVNNELDSLRDVLEQGITMLKPGGKFAIITFHSIEDRIVKRVFGSLTKDTTGKLPVMFEKEFTVKTIKPKKTEVELNRRSRSAKLRVLKKEQER</sequence>
<organism evidence="8 9">
    <name type="scientific">Mycoplasma todarodis</name>
    <dbReference type="NCBI Taxonomy" id="1937191"/>
    <lineage>
        <taxon>Bacteria</taxon>
        <taxon>Bacillati</taxon>
        <taxon>Mycoplasmatota</taxon>
        <taxon>Mollicutes</taxon>
        <taxon>Mycoplasmataceae</taxon>
        <taxon>Mycoplasma</taxon>
    </lineage>
</organism>
<evidence type="ECO:0000313" key="8">
    <source>
        <dbReference type="EMBL" id="TCG10495.1"/>
    </source>
</evidence>
<dbReference type="Gene3D" id="1.10.150.170">
    <property type="entry name" value="Putative methyltransferase TM0872, insert domain"/>
    <property type="match status" value="1"/>
</dbReference>
<feature type="binding site" evidence="7">
    <location>
        <begin position="33"/>
        <end position="35"/>
    </location>
    <ligand>
        <name>S-adenosyl-L-methionine</name>
        <dbReference type="ChEBI" id="CHEBI:59789"/>
    </ligand>
</feature>
<dbReference type="PIRSF" id="PIRSF004486">
    <property type="entry name" value="MraW"/>
    <property type="match status" value="1"/>
</dbReference>
<accession>A0A4R0XNG3</accession>
<dbReference type="SUPFAM" id="SSF53335">
    <property type="entry name" value="S-adenosyl-L-methionine-dependent methyltransferases"/>
    <property type="match status" value="1"/>
</dbReference>
<evidence type="ECO:0000256" key="4">
    <source>
        <dbReference type="ARBA" id="ARBA00022603"/>
    </source>
</evidence>
<evidence type="ECO:0000256" key="1">
    <source>
        <dbReference type="ARBA" id="ARBA00010396"/>
    </source>
</evidence>
<protein>
    <recommendedName>
        <fullName evidence="7">Ribosomal RNA small subunit methyltransferase H</fullName>
        <ecNumber evidence="7">2.1.1.199</ecNumber>
    </recommendedName>
    <alternativeName>
        <fullName evidence="7">16S rRNA m(4)C1402 methyltransferase</fullName>
    </alternativeName>
    <alternativeName>
        <fullName evidence="7">rRNA (cytosine-N(4)-)-methyltransferase RsmH</fullName>
    </alternativeName>
</protein>
<feature type="binding site" evidence="7">
    <location>
        <position position="107"/>
    </location>
    <ligand>
        <name>S-adenosyl-L-methionine</name>
        <dbReference type="ChEBI" id="CHEBI:59789"/>
    </ligand>
</feature>
<keyword evidence="5 7" id="KW-0808">Transferase</keyword>
<dbReference type="Proteomes" id="UP000291072">
    <property type="component" value="Unassembled WGS sequence"/>
</dbReference>
<keyword evidence="2 7" id="KW-0963">Cytoplasm</keyword>
<proteinExistence type="inferred from homology"/>
<dbReference type="Gene3D" id="3.40.50.150">
    <property type="entry name" value="Vaccinia Virus protein VP39"/>
    <property type="match status" value="1"/>
</dbReference>
<comment type="similarity">
    <text evidence="1 7">Belongs to the methyltransferase superfamily. RsmH family.</text>
</comment>
<comment type="subcellular location">
    <subcellularLocation>
        <location evidence="7">Cytoplasm</location>
    </subcellularLocation>
</comment>
<dbReference type="EC" id="2.1.1.199" evidence="7"/>
<dbReference type="PANTHER" id="PTHR11265">
    <property type="entry name" value="S-ADENOSYL-METHYLTRANSFERASE MRAW"/>
    <property type="match status" value="1"/>
</dbReference>
<feature type="binding site" evidence="7">
    <location>
        <position position="100"/>
    </location>
    <ligand>
        <name>S-adenosyl-L-methionine</name>
        <dbReference type="ChEBI" id="CHEBI:59789"/>
    </ligand>
</feature>
<name>A0A4R0XNG3_9MOLU</name>
<comment type="function">
    <text evidence="7">Specifically methylates the N4 position of cytidine in position 1402 (C1402) of 16S rRNA.</text>
</comment>
<dbReference type="InterPro" id="IPR023397">
    <property type="entry name" value="SAM-dep_MeTrfase_MraW_recog"/>
</dbReference>
<comment type="caution">
    <text evidence="8">The sequence shown here is derived from an EMBL/GenBank/DDBJ whole genome shotgun (WGS) entry which is preliminary data.</text>
</comment>
<dbReference type="InterPro" id="IPR029063">
    <property type="entry name" value="SAM-dependent_MTases_sf"/>
</dbReference>
<evidence type="ECO:0000256" key="5">
    <source>
        <dbReference type="ARBA" id="ARBA00022679"/>
    </source>
</evidence>
<comment type="caution">
    <text evidence="7">Lacks conserved residue(s) required for the propagation of feature annotation.</text>
</comment>
<dbReference type="GO" id="GO:0005737">
    <property type="term" value="C:cytoplasm"/>
    <property type="evidence" value="ECO:0007669"/>
    <property type="project" value="UniProtKB-SubCell"/>
</dbReference>
<evidence type="ECO:0000256" key="6">
    <source>
        <dbReference type="ARBA" id="ARBA00022691"/>
    </source>
</evidence>
<evidence type="ECO:0000256" key="2">
    <source>
        <dbReference type="ARBA" id="ARBA00022490"/>
    </source>
</evidence>
<dbReference type="OrthoDB" id="9806637at2"/>
<dbReference type="GO" id="GO:0071424">
    <property type="term" value="F:rRNA (cytosine-N4-)-methyltransferase activity"/>
    <property type="evidence" value="ECO:0007669"/>
    <property type="project" value="UniProtKB-UniRule"/>
</dbReference>
<evidence type="ECO:0000256" key="7">
    <source>
        <dbReference type="HAMAP-Rule" id="MF_01007"/>
    </source>
</evidence>